<dbReference type="OrthoDB" id="9816539at2"/>
<organism evidence="2 3">
    <name type="scientific">Microcella pacifica</name>
    <dbReference type="NCBI Taxonomy" id="2591847"/>
    <lineage>
        <taxon>Bacteria</taxon>
        <taxon>Bacillati</taxon>
        <taxon>Actinomycetota</taxon>
        <taxon>Actinomycetes</taxon>
        <taxon>Micrococcales</taxon>
        <taxon>Microbacteriaceae</taxon>
        <taxon>Microcella</taxon>
    </lineage>
</organism>
<dbReference type="AlphaFoldDB" id="A0A9E5MKA6"/>
<dbReference type="RefSeq" id="WP_152583112.1">
    <property type="nucleotide sequence ID" value="NZ_VIKT02000004.1"/>
</dbReference>
<reference evidence="2 3" key="1">
    <citation type="submission" date="2019-06" db="EMBL/GenBank/DDBJ databases">
        <authorList>
            <person name="De-Chao Zhang Q."/>
        </authorList>
    </citation>
    <scope>NUCLEOTIDE SEQUENCE [LARGE SCALE GENOMIC DNA]</scope>
    <source>
        <strain evidence="2 3">KN1116</strain>
    </source>
</reference>
<dbReference type="PANTHER" id="PTHR41878">
    <property type="entry name" value="LEXA REPRESSOR-RELATED"/>
    <property type="match status" value="1"/>
</dbReference>
<keyword evidence="3" id="KW-1185">Reference proteome</keyword>
<dbReference type="InterPro" id="IPR012912">
    <property type="entry name" value="Plasmid_pRiA4b_Orf3-like"/>
</dbReference>
<protein>
    <submittedName>
        <fullName evidence="2">Plasmid pRiA4b ORF-3 family protein</fullName>
    </submittedName>
</protein>
<feature type="domain" description="Plasmid pRiA4b Orf3-like" evidence="1">
    <location>
        <begin position="2"/>
        <end position="149"/>
    </location>
</feature>
<dbReference type="EMBL" id="VIKT02000004">
    <property type="protein sequence ID" value="NHF62386.1"/>
    <property type="molecule type" value="Genomic_DNA"/>
</dbReference>
<evidence type="ECO:0000313" key="2">
    <source>
        <dbReference type="EMBL" id="NHF62386.1"/>
    </source>
</evidence>
<evidence type="ECO:0000313" key="3">
    <source>
        <dbReference type="Proteomes" id="UP000818266"/>
    </source>
</evidence>
<comment type="caution">
    <text evidence="2">The sequence shown here is derived from an EMBL/GenBank/DDBJ whole genome shotgun (WGS) entry which is preliminary data.</text>
</comment>
<dbReference type="Proteomes" id="UP000818266">
    <property type="component" value="Unassembled WGS sequence"/>
</dbReference>
<dbReference type="InterPro" id="IPR024047">
    <property type="entry name" value="MM3350-like_sf"/>
</dbReference>
<gene>
    <name evidence="2" type="ORF">FK219_003870</name>
</gene>
<proteinExistence type="predicted"/>
<dbReference type="Pfam" id="PF07929">
    <property type="entry name" value="PRiA4_ORF3"/>
    <property type="match status" value="1"/>
</dbReference>
<reference evidence="2 3" key="2">
    <citation type="submission" date="2020-03" db="EMBL/GenBank/DDBJ databases">
        <title>Chryseoglobus sp. isolated from a deep-sea seamount.</title>
        <authorList>
            <person name="Zhang D.-C."/>
        </authorList>
    </citation>
    <scope>NUCLEOTIDE SEQUENCE [LARGE SCALE GENOMIC DNA]</scope>
    <source>
        <strain evidence="2 3">KN1116</strain>
    </source>
</reference>
<evidence type="ECO:0000259" key="1">
    <source>
        <dbReference type="Pfam" id="PF07929"/>
    </source>
</evidence>
<name>A0A9E5MKA6_9MICO</name>
<sequence length="430" mass="47558">MHVRLSLIDSVPPVTRDIAIDPSTSLDVVHLVIQRLFGWQNVHLHRFDSADPFERWRADAPEPRAWLLPSLLDEFDGEPDTDATLAEALAVGGGTLWYEYDFGDSWRLTITAIDGDDTPRCVLAAVGHPPRDDSGGVHSFNERRAARSAASEPVDIDSLNTSAQTLLAATRSLPRLRPLLTRVTTDVGSEWCARIAAAVQHPPIIDDAAIAASIRPIEWMLRRIGPDGTALTAAGWLPPAIVRDAMRELNWEHRDVGMMNREDRTFAIADLRALMRQLGLLRVAKGRIARTAVARRLVNDSRTLWQHVAEQLVARQPGAVDRDLMLLMALQLVSGEALDEHPLAERMARDLSALGWRDRGGNRPDELVHGRVTPATASNMLSWALQPLRDLGAYPEGERRRWQWGSEPTPVGRALGWAMLGGQLAQVDAT</sequence>
<dbReference type="PANTHER" id="PTHR41878:SF1">
    <property type="entry name" value="TNPR PROTEIN"/>
    <property type="match status" value="1"/>
</dbReference>
<dbReference type="Gene3D" id="3.10.290.30">
    <property type="entry name" value="MM3350-like"/>
    <property type="match status" value="1"/>
</dbReference>
<dbReference type="SUPFAM" id="SSF159941">
    <property type="entry name" value="MM3350-like"/>
    <property type="match status" value="1"/>
</dbReference>
<accession>A0A9E5MKA6</accession>